<keyword evidence="3 8" id="KW-0863">Zinc-finger</keyword>
<feature type="compositionally biased region" description="Basic and acidic residues" evidence="9">
    <location>
        <begin position="1647"/>
        <end position="1659"/>
    </location>
</feature>
<feature type="region of interest" description="Disordered" evidence="9">
    <location>
        <begin position="1099"/>
        <end position="1122"/>
    </location>
</feature>
<evidence type="ECO:0000256" key="8">
    <source>
        <dbReference type="PROSITE-ProRule" id="PRU00146"/>
    </source>
</evidence>
<dbReference type="Pfam" id="PF07744">
    <property type="entry name" value="SPOC"/>
    <property type="match status" value="1"/>
</dbReference>
<dbReference type="EnsemblMetazoa" id="XM_008205006">
    <property type="protein sequence ID" value="XP_008203228"/>
    <property type="gene ID" value="LOC100679883"/>
</dbReference>
<feature type="domain" description="PHD-type" evidence="10">
    <location>
        <begin position="955"/>
        <end position="1016"/>
    </location>
</feature>
<feature type="compositionally biased region" description="Basic and acidic residues" evidence="9">
    <location>
        <begin position="1501"/>
        <end position="1547"/>
    </location>
</feature>
<evidence type="ECO:0000256" key="3">
    <source>
        <dbReference type="ARBA" id="ARBA00022771"/>
    </source>
</evidence>
<accession>A0A7M7H910</accession>
<name>A0A7M7H910_NASVI</name>
<dbReference type="GO" id="GO:0006351">
    <property type="term" value="P:DNA-templated transcription"/>
    <property type="evidence" value="ECO:0007669"/>
    <property type="project" value="InterPro"/>
</dbReference>
<feature type="compositionally biased region" description="Low complexity" evidence="9">
    <location>
        <begin position="309"/>
        <end position="319"/>
    </location>
</feature>
<dbReference type="PROSITE" id="PS50016">
    <property type="entry name" value="ZF_PHD_2"/>
    <property type="match status" value="1"/>
</dbReference>
<dbReference type="InterPro" id="IPR013083">
    <property type="entry name" value="Znf_RING/FYVE/PHD"/>
</dbReference>
<feature type="region of interest" description="Disordered" evidence="9">
    <location>
        <begin position="1959"/>
        <end position="1983"/>
    </location>
</feature>
<evidence type="ECO:0000256" key="7">
    <source>
        <dbReference type="ARBA" id="ARBA00023242"/>
    </source>
</evidence>
<evidence type="ECO:0000256" key="6">
    <source>
        <dbReference type="ARBA" id="ARBA00023163"/>
    </source>
</evidence>
<feature type="compositionally biased region" description="Basic and acidic residues" evidence="9">
    <location>
        <begin position="350"/>
        <end position="361"/>
    </location>
</feature>
<dbReference type="SMART" id="SM00592">
    <property type="entry name" value="BRK"/>
    <property type="match status" value="1"/>
</dbReference>
<reference evidence="12" key="1">
    <citation type="submission" date="2021-01" db="UniProtKB">
        <authorList>
            <consortium name="EnsemblMetazoa"/>
        </authorList>
    </citation>
    <scope>IDENTIFICATION</scope>
</reference>
<dbReference type="Gene3D" id="3.30.40.10">
    <property type="entry name" value="Zinc/RING finger domain, C3HC4 (zinc finger)"/>
    <property type="match status" value="1"/>
</dbReference>
<dbReference type="InterPro" id="IPR011011">
    <property type="entry name" value="Znf_FYVE_PHD"/>
</dbReference>
<feature type="region of interest" description="Disordered" evidence="9">
    <location>
        <begin position="2144"/>
        <end position="2177"/>
    </location>
</feature>
<feature type="region of interest" description="Disordered" evidence="9">
    <location>
        <begin position="867"/>
        <end position="931"/>
    </location>
</feature>
<protein>
    <recommendedName>
        <fullName evidence="14">Death-inducer obliterator 1</fullName>
    </recommendedName>
</protein>
<feature type="compositionally biased region" description="Basic and acidic residues" evidence="9">
    <location>
        <begin position="1628"/>
        <end position="1639"/>
    </location>
</feature>
<evidence type="ECO:0000256" key="2">
    <source>
        <dbReference type="ARBA" id="ARBA00022723"/>
    </source>
</evidence>
<dbReference type="InterPro" id="IPR036575">
    <property type="entry name" value="TFIIS_cen_dom_sf"/>
</dbReference>
<evidence type="ECO:0008006" key="14">
    <source>
        <dbReference type="Google" id="ProtNLM"/>
    </source>
</evidence>
<feature type="compositionally biased region" description="Polar residues" evidence="9">
    <location>
        <begin position="2149"/>
        <end position="2164"/>
    </location>
</feature>
<evidence type="ECO:0000256" key="4">
    <source>
        <dbReference type="ARBA" id="ARBA00022833"/>
    </source>
</evidence>
<feature type="region of interest" description="Disordered" evidence="9">
    <location>
        <begin position="1498"/>
        <end position="1682"/>
    </location>
</feature>
<feature type="compositionally biased region" description="Polar residues" evidence="9">
    <location>
        <begin position="1301"/>
        <end position="1313"/>
    </location>
</feature>
<dbReference type="PROSITE" id="PS51321">
    <property type="entry name" value="TFIIS_CENTRAL"/>
    <property type="match status" value="1"/>
</dbReference>
<feature type="compositionally biased region" description="Low complexity" evidence="9">
    <location>
        <begin position="713"/>
        <end position="726"/>
    </location>
</feature>
<dbReference type="SUPFAM" id="SSF160481">
    <property type="entry name" value="BRK domain-like"/>
    <property type="match status" value="1"/>
</dbReference>
<feature type="compositionally biased region" description="Low complexity" evidence="9">
    <location>
        <begin position="1268"/>
        <end position="1282"/>
    </location>
</feature>
<feature type="region of interest" description="Disordered" evidence="9">
    <location>
        <begin position="1016"/>
        <end position="1068"/>
    </location>
</feature>
<dbReference type="CDD" id="cd15552">
    <property type="entry name" value="PHD_PHF3_like"/>
    <property type="match status" value="1"/>
</dbReference>
<keyword evidence="4" id="KW-0862">Zinc</keyword>
<proteinExistence type="predicted"/>
<comment type="subcellular location">
    <subcellularLocation>
        <location evidence="1">Nucleus</location>
    </subcellularLocation>
</comment>
<feature type="region of interest" description="Disordered" evidence="9">
    <location>
        <begin position="153"/>
        <end position="179"/>
    </location>
</feature>
<dbReference type="OrthoDB" id="1884872at2759"/>
<dbReference type="PANTHER" id="PTHR11477">
    <property type="entry name" value="TRANSCRIPTION FACTOR S-II ZINC FINGER DOMAIN-CONTAINING PROTEIN"/>
    <property type="match status" value="1"/>
</dbReference>
<evidence type="ECO:0000256" key="1">
    <source>
        <dbReference type="ARBA" id="ARBA00004123"/>
    </source>
</evidence>
<dbReference type="InterPro" id="IPR001965">
    <property type="entry name" value="Znf_PHD"/>
</dbReference>
<evidence type="ECO:0000259" key="10">
    <source>
        <dbReference type="PROSITE" id="PS50016"/>
    </source>
</evidence>
<dbReference type="InterPro" id="IPR019786">
    <property type="entry name" value="Zinc_finger_PHD-type_CS"/>
</dbReference>
<dbReference type="Gene3D" id="3.40.5.120">
    <property type="match status" value="1"/>
</dbReference>
<dbReference type="Proteomes" id="UP000002358">
    <property type="component" value="Chromosome 5"/>
</dbReference>
<feature type="compositionally biased region" description="Basic residues" evidence="9">
    <location>
        <begin position="1548"/>
        <end position="1557"/>
    </location>
</feature>
<dbReference type="FunCoup" id="A0A7M7H910">
    <property type="interactions" value="553"/>
</dbReference>
<dbReference type="PROSITE" id="PS01359">
    <property type="entry name" value="ZF_PHD_1"/>
    <property type="match status" value="1"/>
</dbReference>
<feature type="compositionally biased region" description="Polar residues" evidence="9">
    <location>
        <begin position="1252"/>
        <end position="1267"/>
    </location>
</feature>
<evidence type="ECO:0000259" key="11">
    <source>
        <dbReference type="PROSITE" id="PS51321"/>
    </source>
</evidence>
<dbReference type="InterPro" id="IPR006576">
    <property type="entry name" value="BRK_domain"/>
</dbReference>
<dbReference type="InterPro" id="IPR012921">
    <property type="entry name" value="SPOC_C"/>
</dbReference>
<evidence type="ECO:0000256" key="9">
    <source>
        <dbReference type="SAM" id="MobiDB-lite"/>
    </source>
</evidence>
<keyword evidence="13" id="KW-1185">Reference proteome</keyword>
<dbReference type="GO" id="GO:0005634">
    <property type="term" value="C:nucleus"/>
    <property type="evidence" value="ECO:0007669"/>
    <property type="project" value="UniProtKB-SubCell"/>
</dbReference>
<feature type="compositionally biased region" description="Low complexity" evidence="9">
    <location>
        <begin position="897"/>
        <end position="910"/>
    </location>
</feature>
<keyword evidence="5" id="KW-0805">Transcription regulation</keyword>
<feature type="compositionally biased region" description="Basic residues" evidence="9">
    <location>
        <begin position="296"/>
        <end position="307"/>
    </location>
</feature>
<dbReference type="Pfam" id="PF00628">
    <property type="entry name" value="PHD"/>
    <property type="match status" value="1"/>
</dbReference>
<dbReference type="Pfam" id="PF07533">
    <property type="entry name" value="BRK"/>
    <property type="match status" value="1"/>
</dbReference>
<dbReference type="SMR" id="A0A7M7H910"/>
<evidence type="ECO:0000256" key="5">
    <source>
        <dbReference type="ARBA" id="ARBA00023015"/>
    </source>
</evidence>
<feature type="compositionally biased region" description="Basic and acidic residues" evidence="9">
    <location>
        <begin position="1032"/>
        <end position="1043"/>
    </location>
</feature>
<feature type="compositionally biased region" description="Basic residues" evidence="9">
    <location>
        <begin position="1602"/>
        <end position="1627"/>
    </location>
</feature>
<dbReference type="InterPro" id="IPR037259">
    <property type="entry name" value="BRK_sf"/>
</dbReference>
<feature type="compositionally biased region" description="Polar residues" evidence="9">
    <location>
        <begin position="920"/>
        <end position="929"/>
    </location>
</feature>
<feature type="region of interest" description="Disordered" evidence="9">
    <location>
        <begin position="2058"/>
        <end position="2085"/>
    </location>
</feature>
<dbReference type="SUPFAM" id="SSF57903">
    <property type="entry name" value="FYVE/PHD zinc finger"/>
    <property type="match status" value="1"/>
</dbReference>
<dbReference type="GO" id="GO:0008270">
    <property type="term" value="F:zinc ion binding"/>
    <property type="evidence" value="ECO:0007669"/>
    <property type="project" value="UniProtKB-KW"/>
</dbReference>
<dbReference type="InterPro" id="IPR019787">
    <property type="entry name" value="Znf_PHD-finger"/>
</dbReference>
<dbReference type="SMART" id="SM00510">
    <property type="entry name" value="TFS2M"/>
    <property type="match status" value="1"/>
</dbReference>
<feature type="domain" description="TFIIS central" evidence="11">
    <location>
        <begin position="1331"/>
        <end position="1451"/>
    </location>
</feature>
<feature type="region of interest" description="Disordered" evidence="9">
    <location>
        <begin position="348"/>
        <end position="395"/>
    </location>
</feature>
<sequence length="2214" mass="242626">MSSSYIVEPQEGASKKDDTLILMVNDNGVISVDQDTLQNLILNQSNANVSVVRLGQTDNDAAEGNITLTVDPPPFVASESNVANSAADPAGLVDPFMEMDPEQLERLETALQSEEAKQILGENVTAMLDMLTVEEQQNSIRYSIELDHCYTSRFSPSQPKPADPLPDMSSSDMDDSMCLDSNKSTVPMMLPVSSANVNNTSITPMKQKVASIPPKIVKQPVSLGGRPRRASTAMQPITTTPKSSISTNARASNLAQENKSNTKDVNEPEDDQLFSSSSESSESEESFSDSGFGPKPFRKGVRARGGRRGLTTRGGSMAAARRRGSNKHMDSEQVRRLDLEMAAAVNAMKSPEKEDKSEKHSPGKVKKPLKTFGGKKKEDGPTPSTYVNESPPVEPNVIQTTNQVKANLISANMFKGDMILTKPGQDRNNQKVVYIQKQVAMSPNDMKALGIKKQVMIPKSKLITSQNSKVPMAKDAKAISSPATVKGVTGNVQPATFAQTVTPMEVQMDTTQHQAQMQKTVSPTVIKTKSVELKKEKKKTEPISETPVQAVESTKPVEIKTPATVAKKVVKKEHRKSDPHVVEALGPALFSTPDIIRRVGSTESKVPDSPVTTTPTNLSAVINNANISTPGVSTASIPTVATPSLSTAISPINAAGILHEPMDTNISATDSTNDGLARLDTNASLLPESLEDDKMDSKAAIAELLQPALEAASKPSPSKEMPPSMEQNSSSKHVVSESGIEGDDHLLATLGMEAAKQIPNDEELLAEALLLQETLGVDLDHSGLVDPTPEIPDSILSSPIMEPPPVVPSTIKAAEPMPIAPPVQTPVSATPLAPSTPEMKSESTVKKDSKPIQIVRHGRVITLPPIEAPATRSKRLQAKTDNQQPDVAQAKVEKKPQVQQHHQQQLKVKPIVIKTERSSRTPSHVSLQKQDMIYDMDDDDEEEEANSDSEDDPNRLWCICRQPHNNRFMICCDICQDWFHGKCVNVTKAMVLSLLSTGEDMENKGVEWVCPNCKTKKSEESKPKSTARKQRHSTDSTASERSRTLSVSNTSTSDGKVTSNTGKNSGASAGVTHCVVCKKEARKSSIYCSDACILAHAEKTSTQDKPTPSPQPVKTPKADTSKSKADVRVVVFDKKTGNVLTGSNAPTASNLKAWLKENPSYEVVKPNNANTIQLGGKTFTAIQTQGIKTNKPLQGKTSAQAKMVYSKVAGSKQTVLAPSTKKTVLTMDTLPGRATASPQHRPKQNAVVTPYKTPTSNLKQTTIKSVVQPNQQQQQQQTPQKPIAASTPKVVSVKKPAEPKPSTSQQKPVQSPKEQIATKTPPPRKPETEPIRLTVRKTLAELLTSRVKEANDLAITEEEISELALQIELEMFKFFKDTGQKYKSKYRSLVFNIKDTKNLTLFRKIADRSLSPAAVVKLSPDEMASQELAEWREKENKHQLEMIKKNELDLMAQAKSIVVKTHKGEQIIENAGAIDSIDPKTSVQDIVTALNSGDSISSTMEEDKLKEDNLLDESKKPKTLEDEKKKKEKDRDRDKRRGRSRDRDSSHKRDRSRHKHSKDRDRSRDRKSKGKHKDRDRTREKDHDKSRGRDRKKDKDRDKDRKDKHKRSRSSSRSHSKSRHKEHKDKHKKDDEKKKEGSKIDGVGMEKPIEDRLWRHIEEETTTNTLDGNESDISDREPSSTVTIKTPDINEELDREIDRELEKEIDKSAKLANESALATTAKGSITVWRGFVYMADVAKFFVTAQNVSGNSKEFLEGLPETFDVVGRISPSIVWEYLAKMKKSGTKDILIIKLTATNDEEKIPYITLYSYLNSRNRLGVLGTISSQIKDFYIVPFSHGSKLPPVLLPLDGPGLEENHQHLLLGIIVVHRSKKRVVTNPSSLTPMPAKIAKKEPLQIGEKNYTPPVTSHLLAGSSIKDESMTPPSSPRASISQVRIVTQEVKQSFSIISKVVPELSSKITLESSSSSDKMQLDDDEPYSPGEPVDIVLEDDEDALSSSSSLKPAGLDAVSIATTTTPIKSPSQLQREMEEVSRQIEEEKMQIQNISSSFLSEASTTLPGLGLDPPDNSEVYSPSDARSFTPPPQGIPKLTQPILDKVSNIMIPPNLQEILANVKRQESTKVDPYLPSKPSATFLTTANSAMYQNPEKYSPTYSKTSNVNTEVQSSPRKETKSTLSSLSDADLCRKAEEELAALAAASAPTVASSVPSSQSPAHSE</sequence>
<dbReference type="Gene3D" id="1.10.472.30">
    <property type="entry name" value="Transcription elongation factor S-II, central domain"/>
    <property type="match status" value="1"/>
</dbReference>
<organism evidence="12 13">
    <name type="scientific">Nasonia vitripennis</name>
    <name type="common">Parasitic wasp</name>
    <dbReference type="NCBI Taxonomy" id="7425"/>
    <lineage>
        <taxon>Eukaryota</taxon>
        <taxon>Metazoa</taxon>
        <taxon>Ecdysozoa</taxon>
        <taxon>Arthropoda</taxon>
        <taxon>Hexapoda</taxon>
        <taxon>Insecta</taxon>
        <taxon>Pterygota</taxon>
        <taxon>Neoptera</taxon>
        <taxon>Endopterygota</taxon>
        <taxon>Hymenoptera</taxon>
        <taxon>Apocrita</taxon>
        <taxon>Proctotrupomorpha</taxon>
        <taxon>Chalcidoidea</taxon>
        <taxon>Pteromalidae</taxon>
        <taxon>Pteromalinae</taxon>
        <taxon>Nasonia</taxon>
    </lineage>
</organism>
<feature type="compositionally biased region" description="Basic and acidic residues" evidence="9">
    <location>
        <begin position="1573"/>
        <end position="1601"/>
    </location>
</feature>
<feature type="region of interest" description="Disordered" evidence="9">
    <location>
        <begin position="210"/>
        <end position="333"/>
    </location>
</feature>
<feature type="region of interest" description="Disordered" evidence="9">
    <location>
        <begin position="710"/>
        <end position="739"/>
    </location>
</feature>
<dbReference type="InParanoid" id="A0A7M7H910"/>
<feature type="compositionally biased region" description="Polar residues" evidence="9">
    <location>
        <begin position="248"/>
        <end position="259"/>
    </location>
</feature>
<feature type="compositionally biased region" description="Polar residues" evidence="9">
    <location>
        <begin position="1044"/>
        <end position="1067"/>
    </location>
</feature>
<keyword evidence="2" id="KW-0479">Metal-binding</keyword>
<gene>
    <name evidence="12" type="primary">100679883</name>
</gene>
<feature type="region of interest" description="Disordered" evidence="9">
    <location>
        <begin position="2193"/>
        <end position="2214"/>
    </location>
</feature>
<dbReference type="InterPro" id="IPR003618">
    <property type="entry name" value="TFIIS_cen_dom"/>
</dbReference>
<keyword evidence="7" id="KW-0539">Nucleus</keyword>
<evidence type="ECO:0000313" key="13">
    <source>
        <dbReference type="Proteomes" id="UP000002358"/>
    </source>
</evidence>
<keyword evidence="6" id="KW-0804">Transcription</keyword>
<evidence type="ECO:0000313" key="12">
    <source>
        <dbReference type="EnsemblMetazoa" id="XP_008203228"/>
    </source>
</evidence>
<feature type="region of interest" description="Disordered" evidence="9">
    <location>
        <begin position="1231"/>
        <end position="1332"/>
    </location>
</feature>
<dbReference type="Pfam" id="PF07500">
    <property type="entry name" value="TFIIS_M"/>
    <property type="match status" value="1"/>
</dbReference>
<feature type="compositionally biased region" description="Low complexity" evidence="9">
    <location>
        <begin position="236"/>
        <end position="247"/>
    </location>
</feature>
<dbReference type="SMART" id="SM00249">
    <property type="entry name" value="PHD"/>
    <property type="match status" value="1"/>
</dbReference>
<dbReference type="PANTHER" id="PTHR11477:SF51">
    <property type="entry name" value="PROTEIN PARTNER OF SNF, ISOFORM B"/>
    <property type="match status" value="1"/>
</dbReference>
<dbReference type="SUPFAM" id="SSF46942">
    <property type="entry name" value="Elongation factor TFIIS domain 2"/>
    <property type="match status" value="1"/>
</dbReference>